<accession>A0A4U5NFG6</accession>
<dbReference type="EMBL" id="AZBU02000004">
    <property type="protein sequence ID" value="TKR81383.1"/>
    <property type="molecule type" value="Genomic_DNA"/>
</dbReference>
<comment type="caution">
    <text evidence="1">The sequence shown here is derived from an EMBL/GenBank/DDBJ whole genome shotgun (WGS) entry which is preliminary data.</text>
</comment>
<reference evidence="1" key="3">
    <citation type="journal article" date="2019" name="G3 (Bethesda)">
        <title>Hybrid Assembly of the Genome of the Entomopathogenic Nematode Steinernema carpocapsae Identifies the X-Chromosome.</title>
        <authorList>
            <person name="Serra L."/>
            <person name="Macchietto M."/>
            <person name="Macias-Munoz A."/>
            <person name="McGill C.J."/>
            <person name="Rodriguez I.M."/>
            <person name="Rodriguez B."/>
            <person name="Murad R."/>
            <person name="Mortazavi A."/>
        </authorList>
    </citation>
    <scope>NUCLEOTIDE SEQUENCE</scope>
    <source>
        <strain evidence="1">ALL</strain>
    </source>
</reference>
<proteinExistence type="predicted"/>
<dbReference type="AlphaFoldDB" id="A0A4U5NFG6"/>
<organism evidence="1">
    <name type="scientific">Steinernema carpocapsae</name>
    <name type="common">Entomopathogenic nematode</name>
    <dbReference type="NCBI Taxonomy" id="34508"/>
    <lineage>
        <taxon>Eukaryota</taxon>
        <taxon>Metazoa</taxon>
        <taxon>Ecdysozoa</taxon>
        <taxon>Nematoda</taxon>
        <taxon>Chromadorea</taxon>
        <taxon>Rhabditida</taxon>
        <taxon>Tylenchina</taxon>
        <taxon>Panagrolaimomorpha</taxon>
        <taxon>Strongyloidoidea</taxon>
        <taxon>Steinernematidae</taxon>
        <taxon>Steinernema</taxon>
    </lineage>
</organism>
<name>A0A4U5NFG6_STECR</name>
<reference evidence="1" key="2">
    <citation type="journal article" date="2015" name="Genome Biol.">
        <title>Comparative genomics of Steinernema reveals deeply conserved gene regulatory networks.</title>
        <authorList>
            <person name="Dillman A.R."/>
            <person name="Macchietto M."/>
            <person name="Porter C.F."/>
            <person name="Rogers A."/>
            <person name="Williams B."/>
            <person name="Antoshechkin I."/>
            <person name="Lee M.M."/>
            <person name="Goodwin Z."/>
            <person name="Lu X."/>
            <person name="Lewis E.E."/>
            <person name="Goodrich-Blair H."/>
            <person name="Stock S.P."/>
            <person name="Adams B.J."/>
            <person name="Sternberg P.W."/>
            <person name="Mortazavi A."/>
        </authorList>
    </citation>
    <scope>NUCLEOTIDE SEQUENCE [LARGE SCALE GENOMIC DNA]</scope>
    <source>
        <strain evidence="1">ALL</strain>
    </source>
</reference>
<evidence type="ECO:0000313" key="1">
    <source>
        <dbReference type="EMBL" id="TKR81383.1"/>
    </source>
</evidence>
<reference evidence="1" key="1">
    <citation type="submission" date="2013-11" db="EMBL/GenBank/DDBJ databases">
        <authorList>
            <person name="Sternberg P."/>
            <person name="Dillman A."/>
            <person name="Macchietto M."/>
        </authorList>
    </citation>
    <scope>NUCLEOTIDE SEQUENCE</scope>
    <source>
        <strain evidence="1">ALL</strain>
    </source>
</reference>
<protein>
    <submittedName>
        <fullName evidence="1">Uncharacterized protein</fullName>
    </submittedName>
</protein>
<gene>
    <name evidence="1" type="ORF">L596_015260</name>
</gene>
<sequence>MPTDNVRFDMDFTPLQFIDELLHLFERPTTLSLCTLSDESWSALAEEHKKRRKDHIVYTDIVSEISRLTTEVDSLKIKRFRKKNKLNYRYERITNVSFYARIESSDVEKRGKEMYYAKLKELEEFLKPFPPFKKLNVLLFVDDVFDEFLQKLEFLWKAPVEVLDTQQLDLRASWHIAVWQIAHNPQLKRLDLCVVEDYEWLILIVKAWKTNPRDLTVLEFRQLFNEKNEVLETLKFSKTGFVSEKCRGDFDNYELRFEDSRLNVWVRNWNALKD</sequence>